<dbReference type="AlphaFoldDB" id="X0YAF4"/>
<evidence type="ECO:0000313" key="1">
    <source>
        <dbReference type="EMBL" id="GAG33836.1"/>
    </source>
</evidence>
<comment type="caution">
    <text evidence="1">The sequence shown here is derived from an EMBL/GenBank/DDBJ whole genome shotgun (WGS) entry which is preliminary data.</text>
</comment>
<feature type="non-terminal residue" evidence="1">
    <location>
        <position position="75"/>
    </location>
</feature>
<accession>X0YAF4</accession>
<reference evidence="1" key="1">
    <citation type="journal article" date="2014" name="Front. Microbiol.">
        <title>High frequency of phylogenetically diverse reductive dehalogenase-homologous genes in deep subseafloor sedimentary metagenomes.</title>
        <authorList>
            <person name="Kawai M."/>
            <person name="Futagami T."/>
            <person name="Toyoda A."/>
            <person name="Takaki Y."/>
            <person name="Nishi S."/>
            <person name="Hori S."/>
            <person name="Arai W."/>
            <person name="Tsubouchi T."/>
            <person name="Morono Y."/>
            <person name="Uchiyama I."/>
            <person name="Ito T."/>
            <person name="Fujiyama A."/>
            <person name="Inagaki F."/>
            <person name="Takami H."/>
        </authorList>
    </citation>
    <scope>NUCLEOTIDE SEQUENCE</scope>
    <source>
        <strain evidence="1">Expedition CK06-06</strain>
    </source>
</reference>
<protein>
    <submittedName>
        <fullName evidence="1">Uncharacterized protein</fullName>
    </submittedName>
</protein>
<proteinExistence type="predicted"/>
<dbReference type="EMBL" id="BARS01049515">
    <property type="protein sequence ID" value="GAG33836.1"/>
    <property type="molecule type" value="Genomic_DNA"/>
</dbReference>
<organism evidence="1">
    <name type="scientific">marine sediment metagenome</name>
    <dbReference type="NCBI Taxonomy" id="412755"/>
    <lineage>
        <taxon>unclassified sequences</taxon>
        <taxon>metagenomes</taxon>
        <taxon>ecological metagenomes</taxon>
    </lineage>
</organism>
<name>X0YAF4_9ZZZZ</name>
<gene>
    <name evidence="1" type="ORF">S01H1_74059</name>
</gene>
<sequence length="75" mass="8301">MGCALRGNQFEVGAQRIKGLSVGKAVWQKIVGLLSTDAEIRQKKTETSLIERFLYLKYGAGQMWEIVAGLVMKKG</sequence>